<dbReference type="EMBL" id="JBJQOH010000006">
    <property type="protein sequence ID" value="KAL3682014.1"/>
    <property type="molecule type" value="Genomic_DNA"/>
</dbReference>
<name>A0ABD3GVZ5_9MARC</name>
<dbReference type="Proteomes" id="UP001633002">
    <property type="component" value="Unassembled WGS sequence"/>
</dbReference>
<keyword evidence="1" id="KW-0175">Coiled coil</keyword>
<organism evidence="2 3">
    <name type="scientific">Riccia sorocarpa</name>
    <dbReference type="NCBI Taxonomy" id="122646"/>
    <lineage>
        <taxon>Eukaryota</taxon>
        <taxon>Viridiplantae</taxon>
        <taxon>Streptophyta</taxon>
        <taxon>Embryophyta</taxon>
        <taxon>Marchantiophyta</taxon>
        <taxon>Marchantiopsida</taxon>
        <taxon>Marchantiidae</taxon>
        <taxon>Marchantiales</taxon>
        <taxon>Ricciaceae</taxon>
        <taxon>Riccia</taxon>
    </lineage>
</organism>
<reference evidence="2 3" key="1">
    <citation type="submission" date="2024-09" db="EMBL/GenBank/DDBJ databases">
        <title>Chromosome-scale assembly of Riccia sorocarpa.</title>
        <authorList>
            <person name="Paukszto L."/>
        </authorList>
    </citation>
    <scope>NUCLEOTIDE SEQUENCE [LARGE SCALE GENOMIC DNA]</scope>
    <source>
        <strain evidence="2">LP-2024</strain>
        <tissue evidence="2">Aerial parts of the thallus</tissue>
    </source>
</reference>
<evidence type="ECO:0000313" key="3">
    <source>
        <dbReference type="Proteomes" id="UP001633002"/>
    </source>
</evidence>
<proteinExistence type="predicted"/>
<comment type="caution">
    <text evidence="2">The sequence shown here is derived from an EMBL/GenBank/DDBJ whole genome shotgun (WGS) entry which is preliminary data.</text>
</comment>
<accession>A0ABD3GVZ5</accession>
<dbReference type="AlphaFoldDB" id="A0ABD3GVZ5"/>
<gene>
    <name evidence="2" type="ORF">R1sor_000036</name>
</gene>
<protein>
    <submittedName>
        <fullName evidence="2">Uncharacterized protein</fullName>
    </submittedName>
</protein>
<keyword evidence="3" id="KW-1185">Reference proteome</keyword>
<evidence type="ECO:0000256" key="1">
    <source>
        <dbReference type="SAM" id="Coils"/>
    </source>
</evidence>
<evidence type="ECO:0000313" key="2">
    <source>
        <dbReference type="EMBL" id="KAL3682014.1"/>
    </source>
</evidence>
<feature type="coiled-coil region" evidence="1">
    <location>
        <begin position="12"/>
        <end position="71"/>
    </location>
</feature>
<sequence length="144" mass="16626">MQSTEKTPRRMMSWLEKEVVDLRAEVLKLQDENERLKYAAWRWKARGNVATKKLVKKRDEYEELLVRYDEEQLARKADQRQIDRLAIINHDLERKLIQSAVGGGNLADREAGVCAVFVGNPESVPKCNQFISRMVQNPGKVMGV</sequence>